<dbReference type="InterPro" id="IPR029004">
    <property type="entry name" value="Ribosomal_eL28/Mak16"/>
</dbReference>
<dbReference type="Proteomes" id="UP000030752">
    <property type="component" value="Unassembled WGS sequence"/>
</dbReference>
<dbReference type="Gene3D" id="3.30.390.110">
    <property type="match status" value="1"/>
</dbReference>
<accession>W2RXQ9</accession>
<evidence type="ECO:0000256" key="2">
    <source>
        <dbReference type="ARBA" id="ARBA00022980"/>
    </source>
</evidence>
<proteinExistence type="inferred from homology"/>
<organism evidence="6 7">
    <name type="scientific">Cyphellophora europaea (strain CBS 101466)</name>
    <name type="common">Phialophora europaea</name>
    <dbReference type="NCBI Taxonomy" id="1220924"/>
    <lineage>
        <taxon>Eukaryota</taxon>
        <taxon>Fungi</taxon>
        <taxon>Dikarya</taxon>
        <taxon>Ascomycota</taxon>
        <taxon>Pezizomycotina</taxon>
        <taxon>Eurotiomycetes</taxon>
        <taxon>Chaetothyriomycetidae</taxon>
        <taxon>Chaetothyriales</taxon>
        <taxon>Cyphellophoraceae</taxon>
        <taxon>Cyphellophora</taxon>
    </lineage>
</organism>
<dbReference type="eggNOG" id="KOG3412">
    <property type="taxonomic scope" value="Eukaryota"/>
</dbReference>
<name>W2RXQ9_CYPE1</name>
<protein>
    <recommendedName>
        <fullName evidence="5">Ribosomal eL28/Mak16 domain-containing protein</fullName>
    </recommendedName>
</protein>
<evidence type="ECO:0000256" key="4">
    <source>
        <dbReference type="SAM" id="MobiDB-lite"/>
    </source>
</evidence>
<dbReference type="AlphaFoldDB" id="W2RXQ9"/>
<keyword evidence="3" id="KW-0687">Ribonucleoprotein</keyword>
<dbReference type="GO" id="GO:0003735">
    <property type="term" value="F:structural constituent of ribosome"/>
    <property type="evidence" value="ECO:0007669"/>
    <property type="project" value="InterPro"/>
</dbReference>
<dbReference type="STRING" id="1220924.W2RXQ9"/>
<evidence type="ECO:0000256" key="3">
    <source>
        <dbReference type="ARBA" id="ARBA00023274"/>
    </source>
</evidence>
<dbReference type="GO" id="GO:0006412">
    <property type="term" value="P:translation"/>
    <property type="evidence" value="ECO:0007669"/>
    <property type="project" value="InterPro"/>
</dbReference>
<feature type="compositionally biased region" description="Basic and acidic residues" evidence="4">
    <location>
        <begin position="126"/>
        <end position="136"/>
    </location>
</feature>
<sequence>MSNVSADLLWEVVRSNNAFLVKRKNAGGVQFSRDPFNLTNKHSKKYAGFVSDKAVSVQPNEKGGVTLQTKKSSGTNKPASSFNTHAYGKGTTNRKTYSNISNSVGKNSYRSDLNLHAVQRSSALKDSQRPKKDAPAKKPRGYKALKAETAA</sequence>
<dbReference type="InParanoid" id="W2RXQ9"/>
<gene>
    <name evidence="6" type="ORF">HMPREF1541_04835</name>
</gene>
<evidence type="ECO:0000313" key="7">
    <source>
        <dbReference type="Proteomes" id="UP000030752"/>
    </source>
</evidence>
<keyword evidence="2" id="KW-0689">Ribosomal protein</keyword>
<feature type="region of interest" description="Disordered" evidence="4">
    <location>
        <begin position="60"/>
        <end position="151"/>
    </location>
</feature>
<evidence type="ECO:0000256" key="1">
    <source>
        <dbReference type="ARBA" id="ARBA00007926"/>
    </source>
</evidence>
<evidence type="ECO:0000313" key="6">
    <source>
        <dbReference type="EMBL" id="ETN40558.1"/>
    </source>
</evidence>
<reference evidence="6 7" key="1">
    <citation type="submission" date="2013-03" db="EMBL/GenBank/DDBJ databases">
        <title>The Genome Sequence of Phialophora europaea CBS 101466.</title>
        <authorList>
            <consortium name="The Broad Institute Genomics Platform"/>
            <person name="Cuomo C."/>
            <person name="de Hoog S."/>
            <person name="Gorbushina A."/>
            <person name="Walker B."/>
            <person name="Young S.K."/>
            <person name="Zeng Q."/>
            <person name="Gargeya S."/>
            <person name="Fitzgerald M."/>
            <person name="Haas B."/>
            <person name="Abouelleil A."/>
            <person name="Allen A.W."/>
            <person name="Alvarado L."/>
            <person name="Arachchi H.M."/>
            <person name="Berlin A.M."/>
            <person name="Chapman S.B."/>
            <person name="Gainer-Dewar J."/>
            <person name="Goldberg J."/>
            <person name="Griggs A."/>
            <person name="Gujja S."/>
            <person name="Hansen M."/>
            <person name="Howarth C."/>
            <person name="Imamovic A."/>
            <person name="Ireland A."/>
            <person name="Larimer J."/>
            <person name="McCowan C."/>
            <person name="Murphy C."/>
            <person name="Pearson M."/>
            <person name="Poon T.W."/>
            <person name="Priest M."/>
            <person name="Roberts A."/>
            <person name="Saif S."/>
            <person name="Shea T."/>
            <person name="Sisk P."/>
            <person name="Sykes S."/>
            <person name="Wortman J."/>
            <person name="Nusbaum C."/>
            <person name="Birren B."/>
        </authorList>
    </citation>
    <scope>NUCLEOTIDE SEQUENCE [LARGE SCALE GENOMIC DNA]</scope>
    <source>
        <strain evidence="6 7">CBS 101466</strain>
    </source>
</reference>
<dbReference type="GO" id="GO:0005840">
    <property type="term" value="C:ribosome"/>
    <property type="evidence" value="ECO:0007669"/>
    <property type="project" value="UniProtKB-KW"/>
</dbReference>
<dbReference type="OrthoDB" id="338850at2759"/>
<feature type="compositionally biased region" description="Polar residues" evidence="4">
    <location>
        <begin position="66"/>
        <end position="111"/>
    </location>
</feature>
<evidence type="ECO:0000259" key="5">
    <source>
        <dbReference type="Pfam" id="PF01778"/>
    </source>
</evidence>
<dbReference type="RefSeq" id="XP_008717401.1">
    <property type="nucleotide sequence ID" value="XM_008719179.1"/>
</dbReference>
<dbReference type="HOGENOM" id="CLU_106801_0_0_1"/>
<dbReference type="Pfam" id="PF01778">
    <property type="entry name" value="Ribosomal_L28e"/>
    <property type="match status" value="1"/>
</dbReference>
<comment type="similarity">
    <text evidence="1">Belongs to the eukaryotic ribosomal protein eL28 family.</text>
</comment>
<dbReference type="VEuPathDB" id="FungiDB:HMPREF1541_04835"/>
<dbReference type="PANTHER" id="PTHR10544">
    <property type="entry name" value="60S RIBOSOMAL PROTEIN L28"/>
    <property type="match status" value="1"/>
</dbReference>
<dbReference type="EMBL" id="KB822720">
    <property type="protein sequence ID" value="ETN40558.1"/>
    <property type="molecule type" value="Genomic_DNA"/>
</dbReference>
<dbReference type="InterPro" id="IPR002672">
    <property type="entry name" value="Ribosomal_eL28"/>
</dbReference>
<dbReference type="FunFam" id="3.30.390.110:FF:000002">
    <property type="entry name" value="60S ribosomal protein L28"/>
    <property type="match status" value="1"/>
</dbReference>
<dbReference type="GeneID" id="19972174"/>
<feature type="domain" description="Ribosomal eL28/Mak16" evidence="5">
    <location>
        <begin position="8"/>
        <end position="126"/>
    </location>
</feature>
<keyword evidence="7" id="KW-1185">Reference proteome</keyword>
<dbReference type="GO" id="GO:1990904">
    <property type="term" value="C:ribonucleoprotein complex"/>
    <property type="evidence" value="ECO:0007669"/>
    <property type="project" value="UniProtKB-KW"/>
</dbReference>